<keyword evidence="4" id="KW-0336">GPI-anchor</keyword>
<evidence type="ECO:0000259" key="11">
    <source>
        <dbReference type="Pfam" id="PF13206"/>
    </source>
</evidence>
<keyword evidence="3" id="KW-1003">Cell membrane</keyword>
<dbReference type="Pfam" id="PF13206">
    <property type="entry name" value="VSG_B"/>
    <property type="match status" value="1"/>
</dbReference>
<keyword evidence="6" id="KW-0472">Membrane</keyword>
<organism evidence="12">
    <name type="scientific">Trypanosoma brucei</name>
    <dbReference type="NCBI Taxonomy" id="5691"/>
    <lineage>
        <taxon>Eukaryota</taxon>
        <taxon>Discoba</taxon>
        <taxon>Euglenozoa</taxon>
        <taxon>Kinetoplastea</taxon>
        <taxon>Metakinetoplastina</taxon>
        <taxon>Trypanosomatida</taxon>
        <taxon>Trypanosomatidae</taxon>
        <taxon>Trypanosoma</taxon>
    </lineage>
</organism>
<name>A0A1V0FYE0_9TRYP</name>
<evidence type="ECO:0000256" key="4">
    <source>
        <dbReference type="ARBA" id="ARBA00022622"/>
    </source>
</evidence>
<evidence type="ECO:0000256" key="6">
    <source>
        <dbReference type="ARBA" id="ARBA00023136"/>
    </source>
</evidence>
<keyword evidence="7" id="KW-0325">Glycoprotein</keyword>
<proteinExistence type="predicted"/>
<feature type="domain" description="Trypanosome variant surface glycoprotein B-type N-terminal" evidence="11">
    <location>
        <begin position="12"/>
        <end position="261"/>
    </location>
</feature>
<accession>A0A1V0FYE0</accession>
<comment type="function">
    <text evidence="1">VSG forms a coat on the surface of the parasite. The trypanosome evades the immune response of the host by expressing a series of antigenically distinct VSGs from an estimated 1000 VSG genes.</text>
</comment>
<evidence type="ECO:0000313" key="12">
    <source>
        <dbReference type="EMBL" id="ARB50773.1"/>
    </source>
</evidence>
<dbReference type="AlphaFoldDB" id="A0A1V0FYE0"/>
<protein>
    <submittedName>
        <fullName evidence="12">Variant surface glycoprotein</fullName>
    </submittedName>
</protein>
<dbReference type="VEuPathDB" id="TriTrypDB:Tb427_000147000"/>
<dbReference type="GO" id="GO:0005886">
    <property type="term" value="C:plasma membrane"/>
    <property type="evidence" value="ECO:0007669"/>
    <property type="project" value="UniProtKB-SubCell"/>
</dbReference>
<evidence type="ECO:0000256" key="3">
    <source>
        <dbReference type="ARBA" id="ARBA00022475"/>
    </source>
</evidence>
<evidence type="ECO:0000256" key="5">
    <source>
        <dbReference type="ARBA" id="ARBA00022729"/>
    </source>
</evidence>
<keyword evidence="9" id="KW-0175">Coiled coil</keyword>
<feature type="chain" id="PRO_5012324066" evidence="10">
    <location>
        <begin position="24"/>
        <end position="262"/>
    </location>
</feature>
<comment type="subcellular location">
    <subcellularLocation>
        <location evidence="2">Cell membrane</location>
        <topology evidence="2">Lipid-anchor</topology>
        <topology evidence="2">GPI-anchor</topology>
    </subcellularLocation>
</comment>
<evidence type="ECO:0000256" key="1">
    <source>
        <dbReference type="ARBA" id="ARBA00002523"/>
    </source>
</evidence>
<evidence type="ECO:0000256" key="10">
    <source>
        <dbReference type="SAM" id="SignalP"/>
    </source>
</evidence>
<dbReference type="GO" id="GO:0098552">
    <property type="term" value="C:side of membrane"/>
    <property type="evidence" value="ECO:0007669"/>
    <property type="project" value="UniProtKB-KW"/>
</dbReference>
<dbReference type="VEuPathDB" id="TriTrypDB:Tb11.v5.1032"/>
<feature type="coiled-coil region" evidence="9">
    <location>
        <begin position="139"/>
        <end position="166"/>
    </location>
</feature>
<feature type="signal peptide" evidence="10">
    <location>
        <begin position="1"/>
        <end position="23"/>
    </location>
</feature>
<dbReference type="EMBL" id="KY404522">
    <property type="protein sequence ID" value="ARB50773.1"/>
    <property type="molecule type" value="Genomic_DNA"/>
</dbReference>
<keyword evidence="8" id="KW-0449">Lipoprotein</keyword>
<dbReference type="InterPro" id="IPR025932">
    <property type="entry name" value="Trypano_VSG_B_N_dom"/>
</dbReference>
<sequence>MAYVSYVIAFLAAFAATIKQSSGTADGNAKEHGVMCHLQALAASQAPAIKIEPDKGNTLQMLEELNLSTSDDKWKAIFNTALEAPAGEQMPKEHDASPHAEQWRKAWKSWWTAAKSASKNKLGTKEHGKYKGIQDEYQRQAAHAVIEQATTQAQALQAEYNIAKTQATETLPQQIQSELNAALYGGSGGVTAVDTGNTLKGAGRWATTCSTANAGTSIAGDFLCLCNGADGGNNNCPGDYTQADWSAGVSQTATKWAALTAT</sequence>
<keyword evidence="5 10" id="KW-0732">Signal</keyword>
<evidence type="ECO:0000256" key="9">
    <source>
        <dbReference type="SAM" id="Coils"/>
    </source>
</evidence>
<evidence type="ECO:0000256" key="2">
    <source>
        <dbReference type="ARBA" id="ARBA00004609"/>
    </source>
</evidence>
<evidence type="ECO:0000256" key="8">
    <source>
        <dbReference type="ARBA" id="ARBA00023288"/>
    </source>
</evidence>
<evidence type="ECO:0000256" key="7">
    <source>
        <dbReference type="ARBA" id="ARBA00023180"/>
    </source>
</evidence>
<reference evidence="12" key="1">
    <citation type="submission" date="2016-12" db="EMBL/GenBank/DDBJ databases">
        <title>Extending the VSGnome of Trypanosoma brucei strain TREU927.</title>
        <authorList>
            <person name="Cross G.A."/>
        </authorList>
    </citation>
    <scope>NUCLEOTIDE SEQUENCE</scope>
    <source>
        <strain evidence="12">Tb927.99.805</strain>
    </source>
</reference>